<reference evidence="1 2" key="1">
    <citation type="submission" date="2023-02" db="EMBL/GenBank/DDBJ databases">
        <title>Genome sequence of Sphingomonas naphthae.</title>
        <authorList>
            <person name="Kim S."/>
            <person name="Heo J."/>
            <person name="Kwon S.-W."/>
        </authorList>
    </citation>
    <scope>NUCLEOTIDE SEQUENCE [LARGE SCALE GENOMIC DNA]</scope>
    <source>
        <strain evidence="1 2">KACC 18716</strain>
        <plasmid evidence="1 2">unnamed1</plasmid>
    </source>
</reference>
<dbReference type="Proteomes" id="UP001220395">
    <property type="component" value="Plasmid unnamed1"/>
</dbReference>
<dbReference type="EMBL" id="CP117412">
    <property type="protein sequence ID" value="WCT75540.1"/>
    <property type="molecule type" value="Genomic_DNA"/>
</dbReference>
<sequence>MENKRALVLMRKALALYDQDGEHTTTAACHLQAAIDAAIGAKRLQPGEEIDPDVLEAFAARVRPPLDTQGSL</sequence>
<evidence type="ECO:0000313" key="1">
    <source>
        <dbReference type="EMBL" id="WCT75540.1"/>
    </source>
</evidence>
<name>A0ABY7TRF7_9SPHN</name>
<accession>A0ABY7TRF7</accession>
<keyword evidence="2" id="KW-1185">Reference proteome</keyword>
<keyword evidence="1" id="KW-0614">Plasmid</keyword>
<dbReference type="RefSeq" id="WP_273691569.1">
    <property type="nucleotide sequence ID" value="NZ_CP117412.1"/>
</dbReference>
<geneLocation type="plasmid" evidence="1 2">
    <name>unnamed1</name>
</geneLocation>
<organism evidence="1 2">
    <name type="scientific">Sphingomonas naphthae</name>
    <dbReference type="NCBI Taxonomy" id="1813468"/>
    <lineage>
        <taxon>Bacteria</taxon>
        <taxon>Pseudomonadati</taxon>
        <taxon>Pseudomonadota</taxon>
        <taxon>Alphaproteobacteria</taxon>
        <taxon>Sphingomonadales</taxon>
        <taxon>Sphingomonadaceae</taxon>
        <taxon>Sphingomonas</taxon>
    </lineage>
</organism>
<protein>
    <submittedName>
        <fullName evidence="1">Uncharacterized protein</fullName>
    </submittedName>
</protein>
<gene>
    <name evidence="1" type="ORF">PQ455_19485</name>
</gene>
<evidence type="ECO:0000313" key="2">
    <source>
        <dbReference type="Proteomes" id="UP001220395"/>
    </source>
</evidence>
<proteinExistence type="predicted"/>